<dbReference type="AlphaFoldDB" id="A0A0N7KLL4"/>
<feature type="compositionally biased region" description="Basic and acidic residues" evidence="1">
    <location>
        <begin position="211"/>
        <end position="234"/>
    </location>
</feature>
<organism evidence="2 3">
    <name type="scientific">Oryza sativa subsp. japonica</name>
    <name type="common">Rice</name>
    <dbReference type="NCBI Taxonomy" id="39947"/>
    <lineage>
        <taxon>Eukaryota</taxon>
        <taxon>Viridiplantae</taxon>
        <taxon>Streptophyta</taxon>
        <taxon>Embryophyta</taxon>
        <taxon>Tracheophyta</taxon>
        <taxon>Spermatophyta</taxon>
        <taxon>Magnoliopsida</taxon>
        <taxon>Liliopsida</taxon>
        <taxon>Poales</taxon>
        <taxon>Poaceae</taxon>
        <taxon>BOP clade</taxon>
        <taxon>Oryzoideae</taxon>
        <taxon>Oryzeae</taxon>
        <taxon>Oryzinae</taxon>
        <taxon>Oryza</taxon>
        <taxon>Oryza sativa</taxon>
    </lineage>
</organism>
<proteinExistence type="predicted"/>
<feature type="region of interest" description="Disordered" evidence="1">
    <location>
        <begin position="1"/>
        <end position="38"/>
    </location>
</feature>
<feature type="compositionally biased region" description="Basic residues" evidence="1">
    <location>
        <begin position="235"/>
        <end position="244"/>
    </location>
</feature>
<sequence>MSRISSEKVLQIANTPWKSASGSPGASPRPRQPAVHRRRVVGGEHRQLPLALPRPLPNLGHREAVALAAGADLLPVGGGGGVVAGRVGAGEPSQPRPAIAVAVPPVYGHLQARLGEDVLVGAHGEAPPGVQAAAARLAFLSRDNATADADAGGGGGGVVAVVDGADRPGEVLELAEADGEHGVLLLLPVLLVGHLVAAAAAISPTAAPEQESDKKMQQPGHEQHHSQYHQDEHHRRANPRRTGHRPAAAAAILVAPDYSGDHHLRSNATLISRGEAHNALLS</sequence>
<dbReference type="InParanoid" id="A0A0N7KLL4"/>
<evidence type="ECO:0000313" key="2">
    <source>
        <dbReference type="EMBL" id="BAS96345.1"/>
    </source>
</evidence>
<gene>
    <name evidence="2" type="ordered locus">Os06g0167150</name>
    <name evidence="2" type="ORF">OSNPB_060167150</name>
</gene>
<dbReference type="Gramene" id="Os06t0167150-01">
    <property type="protein sequence ID" value="Os06t0167150-01"/>
    <property type="gene ID" value="Os06g0167150"/>
</dbReference>
<feature type="compositionally biased region" description="Low complexity" evidence="1">
    <location>
        <begin position="19"/>
        <end position="33"/>
    </location>
</feature>
<protein>
    <submittedName>
        <fullName evidence="2">Os06g0167150 protein</fullName>
    </submittedName>
</protein>
<dbReference type="PaxDb" id="39947-A0A0N7KLL4"/>
<feature type="region of interest" description="Disordered" evidence="1">
    <location>
        <begin position="206"/>
        <end position="246"/>
    </location>
</feature>
<reference evidence="3" key="1">
    <citation type="journal article" date="2005" name="Nature">
        <title>The map-based sequence of the rice genome.</title>
        <authorList>
            <consortium name="International rice genome sequencing project (IRGSP)"/>
            <person name="Matsumoto T."/>
            <person name="Wu J."/>
            <person name="Kanamori H."/>
            <person name="Katayose Y."/>
            <person name="Fujisawa M."/>
            <person name="Namiki N."/>
            <person name="Mizuno H."/>
            <person name="Yamamoto K."/>
            <person name="Antonio B.A."/>
            <person name="Baba T."/>
            <person name="Sakata K."/>
            <person name="Nagamura Y."/>
            <person name="Aoki H."/>
            <person name="Arikawa K."/>
            <person name="Arita K."/>
            <person name="Bito T."/>
            <person name="Chiden Y."/>
            <person name="Fujitsuka N."/>
            <person name="Fukunaka R."/>
            <person name="Hamada M."/>
            <person name="Harada C."/>
            <person name="Hayashi A."/>
            <person name="Hijishita S."/>
            <person name="Honda M."/>
            <person name="Hosokawa S."/>
            <person name="Ichikawa Y."/>
            <person name="Idonuma A."/>
            <person name="Iijima M."/>
            <person name="Ikeda M."/>
            <person name="Ikeno M."/>
            <person name="Ito K."/>
            <person name="Ito S."/>
            <person name="Ito T."/>
            <person name="Ito Y."/>
            <person name="Ito Y."/>
            <person name="Iwabuchi A."/>
            <person name="Kamiya K."/>
            <person name="Karasawa W."/>
            <person name="Kurita K."/>
            <person name="Katagiri S."/>
            <person name="Kikuta A."/>
            <person name="Kobayashi H."/>
            <person name="Kobayashi N."/>
            <person name="Machita K."/>
            <person name="Maehara T."/>
            <person name="Masukawa M."/>
            <person name="Mizubayashi T."/>
            <person name="Mukai Y."/>
            <person name="Nagasaki H."/>
            <person name="Nagata Y."/>
            <person name="Naito S."/>
            <person name="Nakashima M."/>
            <person name="Nakama Y."/>
            <person name="Nakamichi Y."/>
            <person name="Nakamura M."/>
            <person name="Meguro A."/>
            <person name="Negishi M."/>
            <person name="Ohta I."/>
            <person name="Ohta T."/>
            <person name="Okamoto M."/>
            <person name="Ono N."/>
            <person name="Saji S."/>
            <person name="Sakaguchi M."/>
            <person name="Sakai K."/>
            <person name="Shibata M."/>
            <person name="Shimokawa T."/>
            <person name="Song J."/>
            <person name="Takazaki Y."/>
            <person name="Terasawa K."/>
            <person name="Tsugane M."/>
            <person name="Tsuji K."/>
            <person name="Ueda S."/>
            <person name="Waki K."/>
            <person name="Yamagata H."/>
            <person name="Yamamoto M."/>
            <person name="Yamamoto S."/>
            <person name="Yamane H."/>
            <person name="Yoshiki S."/>
            <person name="Yoshihara R."/>
            <person name="Yukawa K."/>
            <person name="Zhong H."/>
            <person name="Yano M."/>
            <person name="Yuan Q."/>
            <person name="Ouyang S."/>
            <person name="Liu J."/>
            <person name="Jones K.M."/>
            <person name="Gansberger K."/>
            <person name="Moffat K."/>
            <person name="Hill J."/>
            <person name="Bera J."/>
            <person name="Fadrosh D."/>
            <person name="Jin S."/>
            <person name="Johri S."/>
            <person name="Kim M."/>
            <person name="Overton L."/>
            <person name="Reardon M."/>
            <person name="Tsitrin T."/>
            <person name="Vuong H."/>
            <person name="Weaver B."/>
            <person name="Ciecko A."/>
            <person name="Tallon L."/>
            <person name="Jackson J."/>
            <person name="Pai G."/>
            <person name="Aken S.V."/>
            <person name="Utterback T."/>
            <person name="Reidmuller S."/>
            <person name="Feldblyum T."/>
            <person name="Hsiao J."/>
            <person name="Zismann V."/>
            <person name="Iobst S."/>
            <person name="de Vazeille A.R."/>
            <person name="Buell C.R."/>
            <person name="Ying K."/>
            <person name="Li Y."/>
            <person name="Lu T."/>
            <person name="Huang Y."/>
            <person name="Zhao Q."/>
            <person name="Feng Q."/>
            <person name="Zhang L."/>
            <person name="Zhu J."/>
            <person name="Weng Q."/>
            <person name="Mu J."/>
            <person name="Lu Y."/>
            <person name="Fan D."/>
            <person name="Liu Y."/>
            <person name="Guan J."/>
            <person name="Zhang Y."/>
            <person name="Yu S."/>
            <person name="Liu X."/>
            <person name="Zhang Y."/>
            <person name="Hong G."/>
            <person name="Han B."/>
            <person name="Choisne N."/>
            <person name="Demange N."/>
            <person name="Orjeda G."/>
            <person name="Samain S."/>
            <person name="Cattolico L."/>
            <person name="Pelletier E."/>
            <person name="Couloux A."/>
            <person name="Segurens B."/>
            <person name="Wincker P."/>
            <person name="D'Hont A."/>
            <person name="Scarpelli C."/>
            <person name="Weissenbach J."/>
            <person name="Salanoubat M."/>
            <person name="Quetier F."/>
            <person name="Yu Y."/>
            <person name="Kim H.R."/>
            <person name="Rambo T."/>
            <person name="Currie J."/>
            <person name="Collura K."/>
            <person name="Luo M."/>
            <person name="Yang T."/>
            <person name="Ammiraju J.S.S."/>
            <person name="Engler F."/>
            <person name="Soderlund C."/>
            <person name="Wing R.A."/>
            <person name="Palmer L.E."/>
            <person name="de la Bastide M."/>
            <person name="Spiegel L."/>
            <person name="Nascimento L."/>
            <person name="Zutavern T."/>
            <person name="O'Shaughnessy A."/>
            <person name="Dike S."/>
            <person name="Dedhia N."/>
            <person name="Preston R."/>
            <person name="Balija V."/>
            <person name="McCombie W.R."/>
            <person name="Chow T."/>
            <person name="Chen H."/>
            <person name="Chung M."/>
            <person name="Chen C."/>
            <person name="Shaw J."/>
            <person name="Wu H."/>
            <person name="Hsiao K."/>
            <person name="Chao Y."/>
            <person name="Chu M."/>
            <person name="Cheng C."/>
            <person name="Hour A."/>
            <person name="Lee P."/>
            <person name="Lin S."/>
            <person name="Lin Y."/>
            <person name="Liou J."/>
            <person name="Liu S."/>
            <person name="Hsing Y."/>
            <person name="Raghuvanshi S."/>
            <person name="Mohanty A."/>
            <person name="Bharti A.K."/>
            <person name="Gaur A."/>
            <person name="Gupta V."/>
            <person name="Kumar D."/>
            <person name="Ravi V."/>
            <person name="Vij S."/>
            <person name="Kapur A."/>
            <person name="Khurana P."/>
            <person name="Khurana P."/>
            <person name="Khurana J.P."/>
            <person name="Tyagi A.K."/>
            <person name="Gaikwad K."/>
            <person name="Singh A."/>
            <person name="Dalal V."/>
            <person name="Srivastava S."/>
            <person name="Dixit A."/>
            <person name="Pal A.K."/>
            <person name="Ghazi I.A."/>
            <person name="Yadav M."/>
            <person name="Pandit A."/>
            <person name="Bhargava A."/>
            <person name="Sureshbabu K."/>
            <person name="Batra K."/>
            <person name="Sharma T.R."/>
            <person name="Mohapatra T."/>
            <person name="Singh N.K."/>
            <person name="Messing J."/>
            <person name="Nelson A.B."/>
            <person name="Fuks G."/>
            <person name="Kavchok S."/>
            <person name="Keizer G."/>
            <person name="Linton E."/>
            <person name="Llaca V."/>
            <person name="Song R."/>
            <person name="Tanyolac B."/>
            <person name="Young S."/>
            <person name="Ho-Il K."/>
            <person name="Hahn J.H."/>
            <person name="Sangsakoo G."/>
            <person name="Vanavichit A."/>
            <person name="de Mattos Luiz.A.T."/>
            <person name="Zimmer P.D."/>
            <person name="Malone G."/>
            <person name="Dellagostin O."/>
            <person name="de Oliveira A.C."/>
            <person name="Bevan M."/>
            <person name="Bancroft I."/>
            <person name="Minx P."/>
            <person name="Cordum H."/>
            <person name="Wilson R."/>
            <person name="Cheng Z."/>
            <person name="Jin W."/>
            <person name="Jiang J."/>
            <person name="Leong S.A."/>
            <person name="Iwama H."/>
            <person name="Gojobori T."/>
            <person name="Itoh T."/>
            <person name="Niimura Y."/>
            <person name="Fujii Y."/>
            <person name="Habara T."/>
            <person name="Sakai H."/>
            <person name="Sato Y."/>
            <person name="Wilson G."/>
            <person name="Kumar K."/>
            <person name="McCouch S."/>
            <person name="Juretic N."/>
            <person name="Hoen D."/>
            <person name="Wright S."/>
            <person name="Bruskiewich R."/>
            <person name="Bureau T."/>
            <person name="Miyao A."/>
            <person name="Hirochika H."/>
            <person name="Nishikawa T."/>
            <person name="Kadowaki K."/>
            <person name="Sugiura M."/>
            <person name="Burr B."/>
            <person name="Sasaki T."/>
        </authorList>
    </citation>
    <scope>NUCLEOTIDE SEQUENCE [LARGE SCALE GENOMIC DNA]</scope>
    <source>
        <strain evidence="3">cv. Nipponbare</strain>
    </source>
</reference>
<dbReference type="EMBL" id="AP014962">
    <property type="protein sequence ID" value="BAS96345.1"/>
    <property type="molecule type" value="Genomic_DNA"/>
</dbReference>
<reference evidence="2 3" key="2">
    <citation type="journal article" date="2013" name="Plant Cell Physiol.">
        <title>Rice Annotation Project Database (RAP-DB): an integrative and interactive database for rice genomics.</title>
        <authorList>
            <person name="Sakai H."/>
            <person name="Lee S.S."/>
            <person name="Tanaka T."/>
            <person name="Numa H."/>
            <person name="Kim J."/>
            <person name="Kawahara Y."/>
            <person name="Wakimoto H."/>
            <person name="Yang C.C."/>
            <person name="Iwamoto M."/>
            <person name="Abe T."/>
            <person name="Yamada Y."/>
            <person name="Muto A."/>
            <person name="Inokuchi H."/>
            <person name="Ikemura T."/>
            <person name="Matsumoto T."/>
            <person name="Sasaki T."/>
            <person name="Itoh T."/>
        </authorList>
    </citation>
    <scope>NUCLEOTIDE SEQUENCE [LARGE SCALE GENOMIC DNA]</scope>
    <source>
        <strain evidence="3">cv. Nipponbare</strain>
    </source>
</reference>
<reference evidence="2 3" key="3">
    <citation type="journal article" date="2013" name="Rice">
        <title>Improvement of the Oryza sativa Nipponbare reference genome using next generation sequence and optical map data.</title>
        <authorList>
            <person name="Kawahara Y."/>
            <person name="de la Bastide M."/>
            <person name="Hamilton J.P."/>
            <person name="Kanamori H."/>
            <person name="McCombie W.R."/>
            <person name="Ouyang S."/>
            <person name="Schwartz D.C."/>
            <person name="Tanaka T."/>
            <person name="Wu J."/>
            <person name="Zhou S."/>
            <person name="Childs K.L."/>
            <person name="Davidson R.M."/>
            <person name="Lin H."/>
            <person name="Quesada-Ocampo L."/>
            <person name="Vaillancourt B."/>
            <person name="Sakai H."/>
            <person name="Lee S.S."/>
            <person name="Kim J."/>
            <person name="Numa H."/>
            <person name="Itoh T."/>
            <person name="Buell C.R."/>
            <person name="Matsumoto T."/>
        </authorList>
    </citation>
    <scope>NUCLEOTIDE SEQUENCE [LARGE SCALE GENOMIC DNA]</scope>
    <source>
        <strain evidence="3">cv. Nipponbare</strain>
    </source>
</reference>
<evidence type="ECO:0000256" key="1">
    <source>
        <dbReference type="SAM" id="MobiDB-lite"/>
    </source>
</evidence>
<evidence type="ECO:0000313" key="3">
    <source>
        <dbReference type="Proteomes" id="UP000059680"/>
    </source>
</evidence>
<keyword evidence="3" id="KW-1185">Reference proteome</keyword>
<name>A0A0N7KLL4_ORYSJ</name>
<accession>A0A0N7KLL4</accession>
<dbReference type="Proteomes" id="UP000059680">
    <property type="component" value="Chromosome 6"/>
</dbReference>